<evidence type="ECO:0000256" key="1">
    <source>
        <dbReference type="SAM" id="MobiDB-lite"/>
    </source>
</evidence>
<feature type="compositionally biased region" description="Low complexity" evidence="1">
    <location>
        <begin position="1"/>
        <end position="20"/>
    </location>
</feature>
<dbReference type="Proteomes" id="UP000250235">
    <property type="component" value="Unassembled WGS sequence"/>
</dbReference>
<name>A0A2Z7CMH5_9LAMI</name>
<evidence type="ECO:0000313" key="3">
    <source>
        <dbReference type="Proteomes" id="UP000250235"/>
    </source>
</evidence>
<sequence>MLKGRNLPSFLSHLSSNPSSQRNNLGATGLGLESISSRTRRVLVILARAVRAAVVVLRLPLWSVCWQTPFDAVYRGAGFLQHLWAV</sequence>
<gene>
    <name evidence="2" type="ORF">F511_30630</name>
</gene>
<organism evidence="2 3">
    <name type="scientific">Dorcoceras hygrometricum</name>
    <dbReference type="NCBI Taxonomy" id="472368"/>
    <lineage>
        <taxon>Eukaryota</taxon>
        <taxon>Viridiplantae</taxon>
        <taxon>Streptophyta</taxon>
        <taxon>Embryophyta</taxon>
        <taxon>Tracheophyta</taxon>
        <taxon>Spermatophyta</taxon>
        <taxon>Magnoliopsida</taxon>
        <taxon>eudicotyledons</taxon>
        <taxon>Gunneridae</taxon>
        <taxon>Pentapetalae</taxon>
        <taxon>asterids</taxon>
        <taxon>lamiids</taxon>
        <taxon>Lamiales</taxon>
        <taxon>Gesneriaceae</taxon>
        <taxon>Didymocarpoideae</taxon>
        <taxon>Trichosporeae</taxon>
        <taxon>Loxocarpinae</taxon>
        <taxon>Dorcoceras</taxon>
    </lineage>
</organism>
<reference evidence="2 3" key="1">
    <citation type="journal article" date="2015" name="Proc. Natl. Acad. Sci. U.S.A.">
        <title>The resurrection genome of Boea hygrometrica: A blueprint for survival of dehydration.</title>
        <authorList>
            <person name="Xiao L."/>
            <person name="Yang G."/>
            <person name="Zhang L."/>
            <person name="Yang X."/>
            <person name="Zhao S."/>
            <person name="Ji Z."/>
            <person name="Zhou Q."/>
            <person name="Hu M."/>
            <person name="Wang Y."/>
            <person name="Chen M."/>
            <person name="Xu Y."/>
            <person name="Jin H."/>
            <person name="Xiao X."/>
            <person name="Hu G."/>
            <person name="Bao F."/>
            <person name="Hu Y."/>
            <person name="Wan P."/>
            <person name="Li L."/>
            <person name="Deng X."/>
            <person name="Kuang T."/>
            <person name="Xiang C."/>
            <person name="Zhu J.K."/>
            <person name="Oliver M.J."/>
            <person name="He Y."/>
        </authorList>
    </citation>
    <scope>NUCLEOTIDE SEQUENCE [LARGE SCALE GENOMIC DNA]</scope>
    <source>
        <strain evidence="3">cv. XS01</strain>
    </source>
</reference>
<evidence type="ECO:0000313" key="2">
    <source>
        <dbReference type="EMBL" id="KZV48310.1"/>
    </source>
</evidence>
<feature type="region of interest" description="Disordered" evidence="1">
    <location>
        <begin position="1"/>
        <end position="25"/>
    </location>
</feature>
<accession>A0A2Z7CMH5</accession>
<dbReference type="EMBL" id="KQ993943">
    <property type="protein sequence ID" value="KZV48310.1"/>
    <property type="molecule type" value="Genomic_DNA"/>
</dbReference>
<dbReference type="AlphaFoldDB" id="A0A2Z7CMH5"/>
<keyword evidence="3" id="KW-1185">Reference proteome</keyword>
<proteinExistence type="predicted"/>
<protein>
    <submittedName>
        <fullName evidence="2">Uncharacterized protein</fullName>
    </submittedName>
</protein>